<evidence type="ECO:0000313" key="2">
    <source>
        <dbReference type="EMBL" id="POR49793.1"/>
    </source>
</evidence>
<gene>
    <name evidence="2" type="ORF">B0G62_110101</name>
</gene>
<evidence type="ECO:0000313" key="3">
    <source>
        <dbReference type="Proteomes" id="UP000237381"/>
    </source>
</evidence>
<dbReference type="GO" id="GO:0003677">
    <property type="term" value="F:DNA binding"/>
    <property type="evidence" value="ECO:0007669"/>
    <property type="project" value="InterPro"/>
</dbReference>
<dbReference type="Pfam" id="PF01076">
    <property type="entry name" value="Mob_Pre"/>
    <property type="match status" value="1"/>
</dbReference>
<sequence length="359" mass="42288">MNNNILRAEKVKTRTQITQAAEHNFRLRLQNNIDAGRSHLNQILVNTLGADIKKSSDLQEKLTAFYQGLGVKEKKDNVLMMEFIVSASPEFFENKSKEYVQKWADDQVEFMRKEFGDQLKIAVLHLDEKTPHIHFMISTEIKSVKKYKNQKGEFFKETWSLKADRYNPEFLVGLHDRHAEWNKKYGLTRGVKGSMRKHTTLKEFYDRVEKALNTDYDKRIEKVIDTLETGLIMKKVSVDEVREKFKPMINKLLKQNKALREKFNLDLKQMLADFSVEKAKLEQEKVELERRQIEVDARRDEYREAINKDVAQAKQIEKLNAYVESLQKENSRLKDKYESTNPDLTQSKMKKDNKNGIHI</sequence>
<feature type="region of interest" description="Disordered" evidence="1">
    <location>
        <begin position="330"/>
        <end position="359"/>
    </location>
</feature>
<dbReference type="GO" id="GO:0006310">
    <property type="term" value="P:DNA recombination"/>
    <property type="evidence" value="ECO:0007669"/>
    <property type="project" value="InterPro"/>
</dbReference>
<comment type="caution">
    <text evidence="2">The sequence shown here is derived from an EMBL/GenBank/DDBJ whole genome shotgun (WGS) entry which is preliminary data.</text>
</comment>
<dbReference type="EMBL" id="PQGA01000010">
    <property type="protein sequence ID" value="POR49793.1"/>
    <property type="molecule type" value="Genomic_DNA"/>
</dbReference>
<reference evidence="2 3" key="1">
    <citation type="submission" date="2018-01" db="EMBL/GenBank/DDBJ databases">
        <title>Genomic Encyclopedia of Type Strains, Phase III (KMG-III): the genomes of soil and plant-associated and newly described type strains.</title>
        <authorList>
            <person name="Whitman W."/>
        </authorList>
    </citation>
    <scope>NUCLEOTIDE SEQUENCE [LARGE SCALE GENOMIC DNA]</scope>
    <source>
        <strain evidence="2 3">JCM 18070</strain>
    </source>
</reference>
<organism evidence="2 3">
    <name type="scientific">Paraburkholderia eburnea</name>
    <dbReference type="NCBI Taxonomy" id="1189126"/>
    <lineage>
        <taxon>Bacteria</taxon>
        <taxon>Pseudomonadati</taxon>
        <taxon>Pseudomonadota</taxon>
        <taxon>Betaproteobacteria</taxon>
        <taxon>Burkholderiales</taxon>
        <taxon>Burkholderiaceae</taxon>
        <taxon>Paraburkholderia</taxon>
    </lineage>
</organism>
<evidence type="ECO:0000256" key="1">
    <source>
        <dbReference type="SAM" id="MobiDB-lite"/>
    </source>
</evidence>
<dbReference type="CDD" id="cd17242">
    <property type="entry name" value="MobM_relaxase"/>
    <property type="match status" value="1"/>
</dbReference>
<feature type="compositionally biased region" description="Basic and acidic residues" evidence="1">
    <location>
        <begin position="349"/>
        <end position="359"/>
    </location>
</feature>
<dbReference type="Gene3D" id="3.30.930.30">
    <property type="match status" value="1"/>
</dbReference>
<dbReference type="Proteomes" id="UP000237381">
    <property type="component" value="Unassembled WGS sequence"/>
</dbReference>
<accession>A0A2S4M505</accession>
<dbReference type="NCBIfam" id="NF041497">
    <property type="entry name" value="MobV"/>
    <property type="match status" value="1"/>
</dbReference>
<dbReference type="RefSeq" id="WP_103705725.1">
    <property type="nucleotide sequence ID" value="NZ_PQGA01000010.1"/>
</dbReference>
<dbReference type="AlphaFoldDB" id="A0A2S4M505"/>
<dbReference type="OrthoDB" id="8536512at2"/>
<dbReference type="InterPro" id="IPR001668">
    <property type="entry name" value="Mob_Pre"/>
</dbReference>
<protein>
    <submittedName>
        <fullName evidence="2">Plasmid recombination enzyme</fullName>
    </submittedName>
</protein>
<name>A0A2S4M505_9BURK</name>
<proteinExistence type="predicted"/>
<keyword evidence="3" id="KW-1185">Reference proteome</keyword>